<dbReference type="EMBL" id="JBICCN010000039">
    <property type="protein sequence ID" value="KAL3099627.1"/>
    <property type="molecule type" value="Genomic_DNA"/>
</dbReference>
<keyword evidence="4" id="KW-0677">Repeat</keyword>
<sequence>MAERIFGSGSSSNQQAAESHAFCIECLKYYTNETDETVPFAKGGIGLKCLVENCENPIPWHEIRQRMPDRIESIRALEKHCDDLCVAISASRCLGRGHSVPQEQFEESVKSESHVFCRECLQNYTEAAPEMKPFARCWLGLKCMAENCENPIPWQELKAVLPGKLESIQALENICAELCVSAAKEFGVEEPEHFDEKESHAFCIECLRKYTEAAHEEMPFARGGLGLKCMALNCENPLSWQEIKHRLPDQLDSIQTLENQCAEFCVLSVEGLCLVRCPNCNCAIGMETSDTDNGTNSANLKFQCPKCQFEMCHKCKAKWDEQHKDLTCEQFDKLKNYKDDPM</sequence>
<dbReference type="InterPro" id="IPR044066">
    <property type="entry name" value="TRIAD_supradom"/>
</dbReference>
<keyword evidence="6" id="KW-0833">Ubl conjugation pathway</keyword>
<evidence type="ECO:0000313" key="9">
    <source>
        <dbReference type="EMBL" id="KAL3099627.1"/>
    </source>
</evidence>
<proteinExistence type="predicted"/>
<protein>
    <recommendedName>
        <fullName evidence="8">RING-type domain-containing protein</fullName>
    </recommendedName>
</protein>
<dbReference type="PROSITE" id="PS51873">
    <property type="entry name" value="TRIAD"/>
    <property type="match status" value="1"/>
</dbReference>
<evidence type="ECO:0000256" key="4">
    <source>
        <dbReference type="ARBA" id="ARBA00022737"/>
    </source>
</evidence>
<evidence type="ECO:0000313" key="10">
    <source>
        <dbReference type="Proteomes" id="UP001620645"/>
    </source>
</evidence>
<dbReference type="Proteomes" id="UP001620645">
    <property type="component" value="Unassembled WGS sequence"/>
</dbReference>
<gene>
    <name evidence="9" type="ORF">niasHS_003082</name>
</gene>
<evidence type="ECO:0000256" key="2">
    <source>
        <dbReference type="ARBA" id="ARBA00022679"/>
    </source>
</evidence>
<dbReference type="GO" id="GO:0008270">
    <property type="term" value="F:zinc ion binding"/>
    <property type="evidence" value="ECO:0007669"/>
    <property type="project" value="UniProtKB-KW"/>
</dbReference>
<dbReference type="PANTHER" id="PTHR22770:SF47">
    <property type="entry name" value="E3 UBIQUITIN-PROTEIN LIGASE RNF216"/>
    <property type="match status" value="1"/>
</dbReference>
<keyword evidence="7" id="KW-0862">Zinc</keyword>
<comment type="pathway">
    <text evidence="1">Protein modification; protein ubiquitination.</text>
</comment>
<evidence type="ECO:0000256" key="6">
    <source>
        <dbReference type="ARBA" id="ARBA00022786"/>
    </source>
</evidence>
<keyword evidence="5" id="KW-0863">Zinc-finger</keyword>
<dbReference type="SUPFAM" id="SSF57850">
    <property type="entry name" value="RING/U-box"/>
    <property type="match status" value="1"/>
</dbReference>
<keyword evidence="10" id="KW-1185">Reference proteome</keyword>
<evidence type="ECO:0000256" key="5">
    <source>
        <dbReference type="ARBA" id="ARBA00022771"/>
    </source>
</evidence>
<dbReference type="PANTHER" id="PTHR22770">
    <property type="entry name" value="UBIQUITIN CONJUGATING ENZYME 7 INTERACTING PROTEIN-RELATED"/>
    <property type="match status" value="1"/>
</dbReference>
<dbReference type="Pfam" id="PF01485">
    <property type="entry name" value="IBR"/>
    <property type="match status" value="1"/>
</dbReference>
<feature type="domain" description="RING-type" evidence="8">
    <location>
        <begin position="168"/>
        <end position="342"/>
    </location>
</feature>
<organism evidence="9 10">
    <name type="scientific">Heterodera schachtii</name>
    <name type="common">Sugarbeet cyst nematode worm</name>
    <name type="synonym">Tylenchus schachtii</name>
    <dbReference type="NCBI Taxonomy" id="97005"/>
    <lineage>
        <taxon>Eukaryota</taxon>
        <taxon>Metazoa</taxon>
        <taxon>Ecdysozoa</taxon>
        <taxon>Nematoda</taxon>
        <taxon>Chromadorea</taxon>
        <taxon>Rhabditida</taxon>
        <taxon>Tylenchina</taxon>
        <taxon>Tylenchomorpha</taxon>
        <taxon>Tylenchoidea</taxon>
        <taxon>Heteroderidae</taxon>
        <taxon>Heteroderinae</taxon>
        <taxon>Heterodera</taxon>
    </lineage>
</organism>
<keyword evidence="2" id="KW-0808">Transferase</keyword>
<dbReference type="GO" id="GO:0016740">
    <property type="term" value="F:transferase activity"/>
    <property type="evidence" value="ECO:0007669"/>
    <property type="project" value="UniProtKB-KW"/>
</dbReference>
<evidence type="ECO:0000256" key="7">
    <source>
        <dbReference type="ARBA" id="ARBA00022833"/>
    </source>
</evidence>
<reference evidence="9 10" key="1">
    <citation type="submission" date="2024-10" db="EMBL/GenBank/DDBJ databases">
        <authorList>
            <person name="Kim D."/>
        </authorList>
    </citation>
    <scope>NUCLEOTIDE SEQUENCE [LARGE SCALE GENOMIC DNA]</scope>
    <source>
        <strain evidence="9">Taebaek</strain>
    </source>
</reference>
<dbReference type="InterPro" id="IPR051628">
    <property type="entry name" value="LUBAC_E3_Ligases"/>
</dbReference>
<dbReference type="AlphaFoldDB" id="A0ABD2K9W0"/>
<name>A0ABD2K9W0_HETSC</name>
<accession>A0ABD2K9W0</accession>
<keyword evidence="3" id="KW-0479">Metal-binding</keyword>
<evidence type="ECO:0000259" key="8">
    <source>
        <dbReference type="PROSITE" id="PS51873"/>
    </source>
</evidence>
<evidence type="ECO:0000256" key="1">
    <source>
        <dbReference type="ARBA" id="ARBA00004906"/>
    </source>
</evidence>
<comment type="caution">
    <text evidence="9">The sequence shown here is derived from an EMBL/GenBank/DDBJ whole genome shotgun (WGS) entry which is preliminary data.</text>
</comment>
<evidence type="ECO:0000256" key="3">
    <source>
        <dbReference type="ARBA" id="ARBA00022723"/>
    </source>
</evidence>
<dbReference type="InterPro" id="IPR002867">
    <property type="entry name" value="IBR_dom"/>
</dbReference>